<organism evidence="2 3">
    <name type="scientific">Cercophora newfieldiana</name>
    <dbReference type="NCBI Taxonomy" id="92897"/>
    <lineage>
        <taxon>Eukaryota</taxon>
        <taxon>Fungi</taxon>
        <taxon>Dikarya</taxon>
        <taxon>Ascomycota</taxon>
        <taxon>Pezizomycotina</taxon>
        <taxon>Sordariomycetes</taxon>
        <taxon>Sordariomycetidae</taxon>
        <taxon>Sordariales</taxon>
        <taxon>Lasiosphaeriaceae</taxon>
        <taxon>Cercophora</taxon>
    </lineage>
</organism>
<reference evidence="2" key="1">
    <citation type="submission" date="2023-06" db="EMBL/GenBank/DDBJ databases">
        <title>Genome-scale phylogeny and comparative genomics of the fungal order Sordariales.</title>
        <authorList>
            <consortium name="Lawrence Berkeley National Laboratory"/>
            <person name="Hensen N."/>
            <person name="Bonometti L."/>
            <person name="Westerberg I."/>
            <person name="Brannstrom I.O."/>
            <person name="Guillou S."/>
            <person name="Cros-Aarteil S."/>
            <person name="Calhoun S."/>
            <person name="Haridas S."/>
            <person name="Kuo A."/>
            <person name="Mondo S."/>
            <person name="Pangilinan J."/>
            <person name="Riley R."/>
            <person name="Labutti K."/>
            <person name="Andreopoulos B."/>
            <person name="Lipzen A."/>
            <person name="Chen C."/>
            <person name="Yanf M."/>
            <person name="Daum C."/>
            <person name="Ng V."/>
            <person name="Clum A."/>
            <person name="Steindorff A."/>
            <person name="Ohm R."/>
            <person name="Martin F."/>
            <person name="Silar P."/>
            <person name="Natvig D."/>
            <person name="Lalanne C."/>
            <person name="Gautier V."/>
            <person name="Ament-Velasquez S.L."/>
            <person name="Kruys A."/>
            <person name="Hutchinson M.I."/>
            <person name="Powell A.J."/>
            <person name="Barry K."/>
            <person name="Miller A.N."/>
            <person name="Grigoriev I.V."/>
            <person name="Debuchy R."/>
            <person name="Gladieux P."/>
            <person name="Thoren M.H."/>
            <person name="Johannesson H."/>
        </authorList>
    </citation>
    <scope>NUCLEOTIDE SEQUENCE</scope>
    <source>
        <strain evidence="2">SMH2532-1</strain>
    </source>
</reference>
<sequence>MLPFSQIMPIPYHEALLHALHHDACIPPATKDRCHTQKTPASEGKPSRSRRSTMTPFPALHTPLTT</sequence>
<proteinExistence type="predicted"/>
<dbReference type="Proteomes" id="UP001174936">
    <property type="component" value="Unassembled WGS sequence"/>
</dbReference>
<keyword evidence="3" id="KW-1185">Reference proteome</keyword>
<evidence type="ECO:0000256" key="1">
    <source>
        <dbReference type="SAM" id="MobiDB-lite"/>
    </source>
</evidence>
<evidence type="ECO:0000313" key="3">
    <source>
        <dbReference type="Proteomes" id="UP001174936"/>
    </source>
</evidence>
<protein>
    <submittedName>
        <fullName evidence="2">Uncharacterized protein</fullName>
    </submittedName>
</protein>
<accession>A0AA39YUG6</accession>
<gene>
    <name evidence="2" type="ORF">B0T16DRAFT_402592</name>
</gene>
<feature type="region of interest" description="Disordered" evidence="1">
    <location>
        <begin position="29"/>
        <end position="66"/>
    </location>
</feature>
<dbReference type="EMBL" id="JAULSV010000001">
    <property type="protein sequence ID" value="KAK0657822.1"/>
    <property type="molecule type" value="Genomic_DNA"/>
</dbReference>
<comment type="caution">
    <text evidence="2">The sequence shown here is derived from an EMBL/GenBank/DDBJ whole genome shotgun (WGS) entry which is preliminary data.</text>
</comment>
<name>A0AA39YUG6_9PEZI</name>
<dbReference type="AlphaFoldDB" id="A0AA39YUG6"/>
<evidence type="ECO:0000313" key="2">
    <source>
        <dbReference type="EMBL" id="KAK0657822.1"/>
    </source>
</evidence>